<dbReference type="Gene3D" id="3.30.300.30">
    <property type="match status" value="1"/>
</dbReference>
<dbReference type="RefSeq" id="WP_311559204.1">
    <property type="nucleotide sequence ID" value="NZ_JAVREJ010000020.1"/>
</dbReference>
<dbReference type="InterPro" id="IPR042099">
    <property type="entry name" value="ANL_N_sf"/>
</dbReference>
<organism evidence="3 4">
    <name type="scientific">Pseudonocardia charpentierae</name>
    <dbReference type="NCBI Taxonomy" id="3075545"/>
    <lineage>
        <taxon>Bacteria</taxon>
        <taxon>Bacillati</taxon>
        <taxon>Actinomycetota</taxon>
        <taxon>Actinomycetes</taxon>
        <taxon>Pseudonocardiales</taxon>
        <taxon>Pseudonocardiaceae</taxon>
        <taxon>Pseudonocardia</taxon>
    </lineage>
</organism>
<sequence>MTPSLARLVDPHASAAPNRPALVHEGRVITYVDLARGRDALAGRMAEARLGGERVALMLPNGPTTVLAYLACFASGAVAAPLNARYAPPEVERALQHLRPRWLIVQDTRLPLLAQVDPAALAGVRVLVAGHADGHEPLAPLLEGDAAGALPAPAPGHPAVIFSTSGSTGSPKGVVHSHGSALAMLTSTSQALGDVGAGDVVQVCEPQVHVSGFIGTLTTLLAGGTVPLHDGFDLTRYVDGLLTHRPTLVCTHIDLLAQLVRAPGANADWFASLRGIYTGGDTVPGALQKDFLGLTGKPIAVGYGMTEAIWLTVEREPRLDRDGCIGTPVGGAQLRADPGTGELLVRGPMLMRGYWQDDELTRGTVVDGWLRTGDLGAVDADGTWWFHGRLKDVIVRRTSKITPGEVESAIDEHPAVAMAAVVSALDAEEGEVPVAFVVPRRGELLSADDLVEFLLHRIAAYKVPARIHFLDALPLTASGKIAHRELREPAT</sequence>
<comment type="caution">
    <text evidence="3">The sequence shown here is derived from an EMBL/GenBank/DDBJ whole genome shotgun (WGS) entry which is preliminary data.</text>
</comment>
<proteinExistence type="predicted"/>
<evidence type="ECO:0000313" key="3">
    <source>
        <dbReference type="EMBL" id="MDT0352698.1"/>
    </source>
</evidence>
<name>A0ABU2NFF6_9PSEU</name>
<feature type="domain" description="AMP-binding enzyme C-terminal" evidence="2">
    <location>
        <begin position="405"/>
        <end position="480"/>
    </location>
</feature>
<dbReference type="PANTHER" id="PTHR43767">
    <property type="entry name" value="LONG-CHAIN-FATTY-ACID--COA LIGASE"/>
    <property type="match status" value="1"/>
</dbReference>
<dbReference type="Proteomes" id="UP001183202">
    <property type="component" value="Unassembled WGS sequence"/>
</dbReference>
<dbReference type="InterPro" id="IPR045851">
    <property type="entry name" value="AMP-bd_C_sf"/>
</dbReference>
<evidence type="ECO:0000313" key="4">
    <source>
        <dbReference type="Proteomes" id="UP001183202"/>
    </source>
</evidence>
<feature type="domain" description="AMP-dependent synthetase/ligase" evidence="1">
    <location>
        <begin position="12"/>
        <end position="355"/>
    </location>
</feature>
<keyword evidence="4" id="KW-1185">Reference proteome</keyword>
<dbReference type="InterPro" id="IPR025110">
    <property type="entry name" value="AMP-bd_C"/>
</dbReference>
<reference evidence="4" key="1">
    <citation type="submission" date="2023-07" db="EMBL/GenBank/DDBJ databases">
        <title>30 novel species of actinomycetes from the DSMZ collection.</title>
        <authorList>
            <person name="Nouioui I."/>
        </authorList>
    </citation>
    <scope>NUCLEOTIDE SEQUENCE [LARGE SCALE GENOMIC DNA]</scope>
    <source>
        <strain evidence="4">DSM 45834</strain>
    </source>
</reference>
<dbReference type="InterPro" id="IPR000873">
    <property type="entry name" value="AMP-dep_synth/lig_dom"/>
</dbReference>
<dbReference type="EMBL" id="JAVREJ010000020">
    <property type="protein sequence ID" value="MDT0352698.1"/>
    <property type="molecule type" value="Genomic_DNA"/>
</dbReference>
<dbReference type="InterPro" id="IPR050237">
    <property type="entry name" value="ATP-dep_AMP-bd_enzyme"/>
</dbReference>
<dbReference type="Pfam" id="PF00501">
    <property type="entry name" value="AMP-binding"/>
    <property type="match status" value="1"/>
</dbReference>
<evidence type="ECO:0000259" key="1">
    <source>
        <dbReference type="Pfam" id="PF00501"/>
    </source>
</evidence>
<evidence type="ECO:0000259" key="2">
    <source>
        <dbReference type="Pfam" id="PF13193"/>
    </source>
</evidence>
<dbReference type="PANTHER" id="PTHR43767:SF1">
    <property type="entry name" value="NONRIBOSOMAL PEPTIDE SYNTHASE PES1 (EUROFUNG)-RELATED"/>
    <property type="match status" value="1"/>
</dbReference>
<dbReference type="SUPFAM" id="SSF56801">
    <property type="entry name" value="Acetyl-CoA synthetase-like"/>
    <property type="match status" value="1"/>
</dbReference>
<protein>
    <submittedName>
        <fullName evidence="3">Class I adenylate-forming enzyme family protein</fullName>
    </submittedName>
</protein>
<dbReference type="Gene3D" id="3.40.50.12780">
    <property type="entry name" value="N-terminal domain of ligase-like"/>
    <property type="match status" value="1"/>
</dbReference>
<gene>
    <name evidence="3" type="ORF">RM445_24550</name>
</gene>
<accession>A0ABU2NFF6</accession>
<dbReference type="Pfam" id="PF13193">
    <property type="entry name" value="AMP-binding_C"/>
    <property type="match status" value="1"/>
</dbReference>